<proteinExistence type="predicted"/>
<gene>
    <name evidence="1" type="ORF">GCM10009745_75640</name>
</gene>
<comment type="caution">
    <text evidence="1">The sequence shown here is derived from an EMBL/GenBank/DDBJ whole genome shotgun (WGS) entry which is preliminary data.</text>
</comment>
<organism evidence="1 2">
    <name type="scientific">Kribbella yunnanensis</name>
    <dbReference type="NCBI Taxonomy" id="190194"/>
    <lineage>
        <taxon>Bacteria</taxon>
        <taxon>Bacillati</taxon>
        <taxon>Actinomycetota</taxon>
        <taxon>Actinomycetes</taxon>
        <taxon>Propionibacteriales</taxon>
        <taxon>Kribbellaceae</taxon>
        <taxon>Kribbella</taxon>
    </lineage>
</organism>
<dbReference type="EMBL" id="BAAANF010000027">
    <property type="protein sequence ID" value="GAA1716061.1"/>
    <property type="molecule type" value="Genomic_DNA"/>
</dbReference>
<sequence>MRSTRASTGKVSLMSEDPELETRRIAHESLDRDDPTGWFENLYSAASAARP</sequence>
<accession>A0ABP4V419</accession>
<protein>
    <submittedName>
        <fullName evidence="1">Uncharacterized protein</fullName>
    </submittedName>
</protein>
<reference evidence="2" key="1">
    <citation type="journal article" date="2019" name="Int. J. Syst. Evol. Microbiol.">
        <title>The Global Catalogue of Microorganisms (GCM) 10K type strain sequencing project: providing services to taxonomists for standard genome sequencing and annotation.</title>
        <authorList>
            <consortium name="The Broad Institute Genomics Platform"/>
            <consortium name="The Broad Institute Genome Sequencing Center for Infectious Disease"/>
            <person name="Wu L."/>
            <person name="Ma J."/>
        </authorList>
    </citation>
    <scope>NUCLEOTIDE SEQUENCE [LARGE SCALE GENOMIC DNA]</scope>
    <source>
        <strain evidence="2">JCM 14307</strain>
    </source>
</reference>
<dbReference type="Proteomes" id="UP001500280">
    <property type="component" value="Unassembled WGS sequence"/>
</dbReference>
<keyword evidence="2" id="KW-1185">Reference proteome</keyword>
<evidence type="ECO:0000313" key="1">
    <source>
        <dbReference type="EMBL" id="GAA1716061.1"/>
    </source>
</evidence>
<name>A0ABP4V419_9ACTN</name>
<evidence type="ECO:0000313" key="2">
    <source>
        <dbReference type="Proteomes" id="UP001500280"/>
    </source>
</evidence>